<protein>
    <submittedName>
        <fullName evidence="1">Uncharacterized protein</fullName>
    </submittedName>
</protein>
<gene>
    <name evidence="1" type="ORF">DPEC_G00032100</name>
</gene>
<name>A0ACC2HCF1_DALPE</name>
<evidence type="ECO:0000313" key="2">
    <source>
        <dbReference type="Proteomes" id="UP001157502"/>
    </source>
</evidence>
<dbReference type="EMBL" id="CM055730">
    <property type="protein sequence ID" value="KAJ8013659.1"/>
    <property type="molecule type" value="Genomic_DNA"/>
</dbReference>
<evidence type="ECO:0000313" key="1">
    <source>
        <dbReference type="EMBL" id="KAJ8013659.1"/>
    </source>
</evidence>
<keyword evidence="2" id="KW-1185">Reference proteome</keyword>
<accession>A0ACC2HCF1</accession>
<dbReference type="Proteomes" id="UP001157502">
    <property type="component" value="Chromosome 3"/>
</dbReference>
<sequence>MGSLVPHRKQTKHNVSSCSWLNINRRLQRDILRPAEPERSEGGRGRSMESSQMRLHTPLFVPQAHDKMASGVRENCPVCIFYCINFIQWQRSCEEEEGNVWEDAGNRTIKEEIY</sequence>
<organism evidence="1 2">
    <name type="scientific">Dallia pectoralis</name>
    <name type="common">Alaska blackfish</name>
    <dbReference type="NCBI Taxonomy" id="75939"/>
    <lineage>
        <taxon>Eukaryota</taxon>
        <taxon>Metazoa</taxon>
        <taxon>Chordata</taxon>
        <taxon>Craniata</taxon>
        <taxon>Vertebrata</taxon>
        <taxon>Euteleostomi</taxon>
        <taxon>Actinopterygii</taxon>
        <taxon>Neopterygii</taxon>
        <taxon>Teleostei</taxon>
        <taxon>Protacanthopterygii</taxon>
        <taxon>Esociformes</taxon>
        <taxon>Umbridae</taxon>
        <taxon>Dallia</taxon>
    </lineage>
</organism>
<proteinExistence type="predicted"/>
<reference evidence="1" key="1">
    <citation type="submission" date="2021-05" db="EMBL/GenBank/DDBJ databases">
        <authorList>
            <person name="Pan Q."/>
            <person name="Jouanno E."/>
            <person name="Zahm M."/>
            <person name="Klopp C."/>
            <person name="Cabau C."/>
            <person name="Louis A."/>
            <person name="Berthelot C."/>
            <person name="Parey E."/>
            <person name="Roest Crollius H."/>
            <person name="Montfort J."/>
            <person name="Robinson-Rechavi M."/>
            <person name="Bouchez O."/>
            <person name="Lampietro C."/>
            <person name="Lopez Roques C."/>
            <person name="Donnadieu C."/>
            <person name="Postlethwait J."/>
            <person name="Bobe J."/>
            <person name="Dillon D."/>
            <person name="Chandos A."/>
            <person name="von Hippel F."/>
            <person name="Guiguen Y."/>
        </authorList>
    </citation>
    <scope>NUCLEOTIDE SEQUENCE</scope>
    <source>
        <strain evidence="1">YG-Jan2019</strain>
    </source>
</reference>
<comment type="caution">
    <text evidence="1">The sequence shown here is derived from an EMBL/GenBank/DDBJ whole genome shotgun (WGS) entry which is preliminary data.</text>
</comment>